<feature type="compositionally biased region" description="Acidic residues" evidence="1">
    <location>
        <begin position="138"/>
        <end position="154"/>
    </location>
</feature>
<reference evidence="3 4" key="1">
    <citation type="journal article" date="2014" name="Virology">
        <title>Genome of brown tide virus (AaV), the little giant of the Megaviridae, elucidates NCLDV genome expansion and host-virus coevolution.</title>
        <authorList>
            <person name="Moniruzzaman M."/>
            <person name="LeCleir G.R."/>
            <person name="Brown C.M."/>
            <person name="Gobler C.J."/>
            <person name="Bidle K.D."/>
            <person name="Wilson W.H."/>
            <person name="Wilhelm S.W."/>
        </authorList>
    </citation>
    <scope>NUCLEOTIDE SEQUENCE [LARGE SCALE GENOMIC DNA]</scope>
    <source>
        <strain evidence="3">BtV-01</strain>
    </source>
</reference>
<dbReference type="KEGG" id="vg:20041446"/>
<keyword evidence="2" id="KW-1133">Transmembrane helix</keyword>
<dbReference type="RefSeq" id="YP_009052270.1">
    <property type="nucleotide sequence ID" value="NC_024697.1"/>
</dbReference>
<feature type="compositionally biased region" description="Acidic residues" evidence="1">
    <location>
        <begin position="39"/>
        <end position="53"/>
    </location>
</feature>
<keyword evidence="2" id="KW-0472">Membrane</keyword>
<keyword evidence="4" id="KW-1185">Reference proteome</keyword>
<name>A0A076FGL7_9VIRU</name>
<evidence type="ECO:0000313" key="4">
    <source>
        <dbReference type="Proteomes" id="UP000028667"/>
    </source>
</evidence>
<sequence>MDMYDIINPDNKLYIAIGLVVLITLGFIFYIVFFDDNSDETESETEPESEPEPEPAPAPAPDLDPFSYISGCGDLSSDDEYVDANVCSDINIYESDGKQKEKCGEEGRWVQDDDKNVQVCKWTNEVGCKKSKGFSCGDDNDGNETDETESETEPEPAPAPAPDLDPFSYISGCGDLSSDDEYVDANVCSDINIYESDGKQKEKCGEEGRWVQDDDKNVQVCKWTKEVGCKKRKNGFSCGDDNDGNETDETGNETDETDETDFETETETDDSDDDICEEGMTKKKIKKIWEKLRAEAKTATGEDREEIKRQIRRCVALRDGDGDNDGNETDDSDWFVINNKGKPITCAQVARNPGRRCGLDGAADACAATCKNYS</sequence>
<dbReference type="GeneID" id="20041446"/>
<feature type="region of interest" description="Disordered" evidence="1">
    <location>
        <begin position="130"/>
        <end position="171"/>
    </location>
</feature>
<gene>
    <name evidence="3" type="ORF">AaV_196</name>
</gene>
<feature type="transmembrane region" description="Helical" evidence="2">
    <location>
        <begin position="12"/>
        <end position="33"/>
    </location>
</feature>
<accession>A0A076FGL7</accession>
<feature type="region of interest" description="Disordered" evidence="1">
    <location>
        <begin position="231"/>
        <end position="276"/>
    </location>
</feature>
<evidence type="ECO:0000256" key="2">
    <source>
        <dbReference type="SAM" id="Phobius"/>
    </source>
</evidence>
<feature type="region of interest" description="Disordered" evidence="1">
    <location>
        <begin position="39"/>
        <end position="70"/>
    </location>
</feature>
<dbReference type="EMBL" id="KJ645900">
    <property type="protein sequence ID" value="AII17230.1"/>
    <property type="molecule type" value="Genomic_DNA"/>
</dbReference>
<dbReference type="Proteomes" id="UP000028667">
    <property type="component" value="Segment"/>
</dbReference>
<feature type="compositionally biased region" description="Acidic residues" evidence="1">
    <location>
        <begin position="240"/>
        <end position="276"/>
    </location>
</feature>
<keyword evidence="2" id="KW-0812">Transmembrane</keyword>
<proteinExistence type="predicted"/>
<protein>
    <submittedName>
        <fullName evidence="3">Uncharacterized protein</fullName>
    </submittedName>
</protein>
<evidence type="ECO:0000256" key="1">
    <source>
        <dbReference type="SAM" id="MobiDB-lite"/>
    </source>
</evidence>
<organism evidence="3 4">
    <name type="scientific">Aureococcus anophagefferens virus</name>
    <dbReference type="NCBI Taxonomy" id="1474867"/>
    <lineage>
        <taxon>Viruses</taxon>
        <taxon>Varidnaviria</taxon>
        <taxon>Bamfordvirae</taxon>
        <taxon>Nucleocytoviricota</taxon>
        <taxon>Megaviricetes</taxon>
        <taxon>Imitervirales</taxon>
        <taxon>Schizomimiviridae</taxon>
        <taxon>Kratosvirus</taxon>
        <taxon>Kratosvirus quantuckense</taxon>
    </lineage>
</organism>
<evidence type="ECO:0000313" key="3">
    <source>
        <dbReference type="EMBL" id="AII17230.1"/>
    </source>
</evidence>